<evidence type="ECO:0000256" key="1">
    <source>
        <dbReference type="SAM" id="Coils"/>
    </source>
</evidence>
<feature type="region of interest" description="Disordered" evidence="2">
    <location>
        <begin position="1"/>
        <end position="63"/>
    </location>
</feature>
<feature type="non-terminal residue" evidence="3">
    <location>
        <position position="1"/>
    </location>
</feature>
<keyword evidence="4" id="KW-1185">Reference proteome</keyword>
<dbReference type="OrthoDB" id="670909at2759"/>
<organism evidence="3 4">
    <name type="scientific">Rhododendron williamsianum</name>
    <dbReference type="NCBI Taxonomy" id="262921"/>
    <lineage>
        <taxon>Eukaryota</taxon>
        <taxon>Viridiplantae</taxon>
        <taxon>Streptophyta</taxon>
        <taxon>Embryophyta</taxon>
        <taxon>Tracheophyta</taxon>
        <taxon>Spermatophyta</taxon>
        <taxon>Magnoliopsida</taxon>
        <taxon>eudicotyledons</taxon>
        <taxon>Gunneridae</taxon>
        <taxon>Pentapetalae</taxon>
        <taxon>asterids</taxon>
        <taxon>Ericales</taxon>
        <taxon>Ericaceae</taxon>
        <taxon>Ericoideae</taxon>
        <taxon>Rhodoreae</taxon>
        <taxon>Rhododendron</taxon>
    </lineage>
</organism>
<dbReference type="Proteomes" id="UP000428333">
    <property type="component" value="Linkage Group LG09"/>
</dbReference>
<proteinExistence type="predicted"/>
<feature type="region of interest" description="Disordered" evidence="2">
    <location>
        <begin position="366"/>
        <end position="433"/>
    </location>
</feature>
<feature type="coiled-coil region" evidence="1">
    <location>
        <begin position="237"/>
        <end position="311"/>
    </location>
</feature>
<keyword evidence="1" id="KW-0175">Coiled coil</keyword>
<feature type="compositionally biased region" description="Basic and acidic residues" evidence="2">
    <location>
        <begin position="1"/>
        <end position="24"/>
    </location>
</feature>
<dbReference type="PANTHER" id="PTHR31071:SF9">
    <property type="entry name" value="INTRACELLULAR PROTEIN TRANSPORT PROTEIN USO1-RELATED"/>
    <property type="match status" value="1"/>
</dbReference>
<evidence type="ECO:0000256" key="2">
    <source>
        <dbReference type="SAM" id="MobiDB-lite"/>
    </source>
</evidence>
<gene>
    <name evidence="3" type="ORF">C3L33_16097</name>
</gene>
<feature type="compositionally biased region" description="Basic residues" evidence="2">
    <location>
        <begin position="584"/>
        <end position="599"/>
    </location>
</feature>
<protein>
    <submittedName>
        <fullName evidence="3">Uncharacterized protein</fullName>
    </submittedName>
</protein>
<comment type="caution">
    <text evidence="3">The sequence shown here is derived from an EMBL/GenBank/DDBJ whole genome shotgun (WGS) entry which is preliminary data.</text>
</comment>
<feature type="region of interest" description="Disordered" evidence="2">
    <location>
        <begin position="579"/>
        <end position="599"/>
    </location>
</feature>
<dbReference type="InterPro" id="IPR043424">
    <property type="entry name" value="BLT-like"/>
</dbReference>
<feature type="compositionally biased region" description="Basic residues" evidence="2">
    <location>
        <begin position="111"/>
        <end position="125"/>
    </location>
</feature>
<feature type="region of interest" description="Disordered" evidence="2">
    <location>
        <begin position="99"/>
        <end position="146"/>
    </location>
</feature>
<accession>A0A6A4L886</accession>
<feature type="compositionally biased region" description="Basic and acidic residues" evidence="2">
    <location>
        <begin position="366"/>
        <end position="382"/>
    </location>
</feature>
<evidence type="ECO:0000313" key="3">
    <source>
        <dbReference type="EMBL" id="KAE9452001.1"/>
    </source>
</evidence>
<reference evidence="3 4" key="1">
    <citation type="journal article" date="2019" name="Genome Biol. Evol.">
        <title>The Rhododendron genome and chromosomal organization provide insight into shared whole-genome duplications across the heath family (Ericaceae).</title>
        <authorList>
            <person name="Soza V.L."/>
            <person name="Lindsley D."/>
            <person name="Waalkes A."/>
            <person name="Ramage E."/>
            <person name="Patwardhan R.P."/>
            <person name="Burton J.N."/>
            <person name="Adey A."/>
            <person name="Kumar A."/>
            <person name="Qiu R."/>
            <person name="Shendure J."/>
            <person name="Hall B."/>
        </authorList>
    </citation>
    <scope>NUCLEOTIDE SEQUENCE [LARGE SCALE GENOMIC DNA]</scope>
    <source>
        <strain evidence="3">RSF 1966-606</strain>
    </source>
</reference>
<name>A0A6A4L886_9ERIC</name>
<feature type="compositionally biased region" description="Low complexity" evidence="2">
    <location>
        <begin position="49"/>
        <end position="63"/>
    </location>
</feature>
<dbReference type="PANTHER" id="PTHR31071">
    <property type="entry name" value="GB|AAF24581.1"/>
    <property type="match status" value="1"/>
</dbReference>
<evidence type="ECO:0000313" key="4">
    <source>
        <dbReference type="Proteomes" id="UP000428333"/>
    </source>
</evidence>
<feature type="compositionally biased region" description="Gly residues" evidence="2">
    <location>
        <begin position="28"/>
        <end position="37"/>
    </location>
</feature>
<dbReference type="AlphaFoldDB" id="A0A6A4L886"/>
<sequence>MKRGGKSGEEPAEKQGENLGEKLRRGVLLGGKKGGGQHTPVLPPWRLLPAAGSNGPSSSNADAQDSTFVITNNLPPSLVSARELAATLWEHHQYRLPFSKMHRGVPGPPPRLRRLNHHHHHHHNKDKGLEQPDPSPSSPDLPGSASGLRRHVAASLMQHYRLVERNNRAIEPVSPASYGSSMEMAPYNPAVTPSSSLDFKGRIGETGYNLKTSTELLKVLNRIWSLEEQHTSNMALVKALKKELDHARAKIKELVRYQQADRHEIEELRNQISEDKLVRKGKEQERISTAIQSVKDELEDERKLRKRSESLHRKLAKELYDVKTSLASGMKELERDRKSRKLLEDLCDEFACGIKNYEKEVHVLKQKSDKDWVDRDDRDQGPKNRRNSLESIPLNTAISAPQDVDDEEDSAGSDSHCFELNKPSGGLKRSDDVADKDQTYTGVELNHTNKNLKSPGNLKGCYPTSLQTKFEEQMARAISINESKTQVVDSEKWKTREGNQLKRAFLGNLKFVRRQKRAANMHSDGNYAAAASGNSGWRRLASPVRQWAATLPSQDLDVSVSSSKLPPDLKENTLKAKLLEARTRGQRSRSRLKTSKVPF</sequence>
<feature type="compositionally biased region" description="Polar residues" evidence="2">
    <location>
        <begin position="389"/>
        <end position="399"/>
    </location>
</feature>
<dbReference type="EMBL" id="QEFC01002464">
    <property type="protein sequence ID" value="KAE9452001.1"/>
    <property type="molecule type" value="Genomic_DNA"/>
</dbReference>